<dbReference type="NCBIfam" id="TIGR03056">
    <property type="entry name" value="bchO_mg_che_rel"/>
    <property type="match status" value="1"/>
</dbReference>
<evidence type="ECO:0000313" key="2">
    <source>
        <dbReference type="EMBL" id="KAA2238060.1"/>
    </source>
</evidence>
<organism evidence="2 3">
    <name type="scientific">Salinarimonas soli</name>
    <dbReference type="NCBI Taxonomy" id="1638099"/>
    <lineage>
        <taxon>Bacteria</taxon>
        <taxon>Pseudomonadati</taxon>
        <taxon>Pseudomonadota</taxon>
        <taxon>Alphaproteobacteria</taxon>
        <taxon>Hyphomicrobiales</taxon>
        <taxon>Salinarimonadaceae</taxon>
        <taxon>Salinarimonas</taxon>
    </lineage>
</organism>
<protein>
    <submittedName>
        <fullName evidence="2">Alpha/beta fold hydrolase</fullName>
    </submittedName>
</protein>
<dbReference type="GO" id="GO:0016020">
    <property type="term" value="C:membrane"/>
    <property type="evidence" value="ECO:0007669"/>
    <property type="project" value="TreeGrafter"/>
</dbReference>
<reference evidence="2 3" key="2">
    <citation type="submission" date="2019-09" db="EMBL/GenBank/DDBJ databases">
        <authorList>
            <person name="Jin C."/>
        </authorList>
    </citation>
    <scope>NUCLEOTIDE SEQUENCE [LARGE SCALE GENOMIC DNA]</scope>
    <source>
        <strain evidence="2 3">BN140002</strain>
    </source>
</reference>
<dbReference type="Gene3D" id="3.40.50.1820">
    <property type="entry name" value="alpha/beta hydrolase"/>
    <property type="match status" value="1"/>
</dbReference>
<dbReference type="InterPro" id="IPR017497">
    <property type="entry name" value="BchO"/>
</dbReference>
<dbReference type="EMBL" id="VUOA01000016">
    <property type="protein sequence ID" value="KAA2238060.1"/>
    <property type="molecule type" value="Genomic_DNA"/>
</dbReference>
<dbReference type="PANTHER" id="PTHR43798:SF33">
    <property type="entry name" value="HYDROLASE, PUTATIVE (AFU_ORTHOLOGUE AFUA_2G14860)-RELATED"/>
    <property type="match status" value="1"/>
</dbReference>
<dbReference type="AlphaFoldDB" id="A0A5B2VHV0"/>
<dbReference type="RefSeq" id="WP_149816392.1">
    <property type="nucleotide sequence ID" value="NZ_VUOA01000016.1"/>
</dbReference>
<feature type="domain" description="AB hydrolase-1" evidence="1">
    <location>
        <begin position="41"/>
        <end position="279"/>
    </location>
</feature>
<dbReference type="Pfam" id="PF12697">
    <property type="entry name" value="Abhydrolase_6"/>
    <property type="match status" value="1"/>
</dbReference>
<evidence type="ECO:0000313" key="3">
    <source>
        <dbReference type="Proteomes" id="UP000323142"/>
    </source>
</evidence>
<reference evidence="2 3" key="1">
    <citation type="submission" date="2019-09" db="EMBL/GenBank/DDBJ databases">
        <title>Salinarimonas rosea gen. nov., sp. nov., a new member of the a-2 subgroup of the Proteobacteria.</title>
        <authorList>
            <person name="Liu J."/>
        </authorList>
    </citation>
    <scope>NUCLEOTIDE SEQUENCE [LARGE SCALE GENOMIC DNA]</scope>
    <source>
        <strain evidence="2 3">BN140002</strain>
    </source>
</reference>
<dbReference type="OrthoDB" id="9799612at2"/>
<dbReference type="InterPro" id="IPR029058">
    <property type="entry name" value="AB_hydrolase_fold"/>
</dbReference>
<keyword evidence="3" id="KW-1185">Reference proteome</keyword>
<accession>A0A5B2VHV0</accession>
<dbReference type="InterPro" id="IPR000073">
    <property type="entry name" value="AB_hydrolase_1"/>
</dbReference>
<evidence type="ECO:0000259" key="1">
    <source>
        <dbReference type="Pfam" id="PF12697"/>
    </source>
</evidence>
<gene>
    <name evidence="2" type="ORF">F0L46_07265</name>
</gene>
<dbReference type="SUPFAM" id="SSF53474">
    <property type="entry name" value="alpha/beta-Hydrolases"/>
    <property type="match status" value="1"/>
</dbReference>
<keyword evidence="2" id="KW-0378">Hydrolase</keyword>
<dbReference type="Proteomes" id="UP000323142">
    <property type="component" value="Unassembled WGS sequence"/>
</dbReference>
<dbReference type="GO" id="GO:0016787">
    <property type="term" value="F:hydrolase activity"/>
    <property type="evidence" value="ECO:0007669"/>
    <property type="project" value="UniProtKB-KW"/>
</dbReference>
<dbReference type="PRINTS" id="PR00111">
    <property type="entry name" value="ABHYDROLASE"/>
</dbReference>
<sequence>MPQRLSWEEDGRDWPNRAASRFVEAAGMTWHVQRTGQGPTILLVHGTGAATHSWRDVAPLLARHFDVIAPDLPGHGFTDPLPNAVSLSSFSQAVGALMGTLGVQPALAIGHSAGAAVLIRMSLDGLIHPAGLVGINPALLPFRGVAARVFAPLAKLMALNPLVPRMVSATLDRRGAKRMIGNTGSEIDALGVDLYARVVASPAHVRGALDMMANWDLDALAAAMPGLRPPFYQIIGGNDRAVPPEEAERVRELLPASTVTYVRGLGHLAHEERPEAIVDLIQAFANQVGVLAR</sequence>
<dbReference type="InterPro" id="IPR050266">
    <property type="entry name" value="AB_hydrolase_sf"/>
</dbReference>
<comment type="caution">
    <text evidence="2">The sequence shown here is derived from an EMBL/GenBank/DDBJ whole genome shotgun (WGS) entry which is preliminary data.</text>
</comment>
<proteinExistence type="predicted"/>
<dbReference type="PANTHER" id="PTHR43798">
    <property type="entry name" value="MONOACYLGLYCEROL LIPASE"/>
    <property type="match status" value="1"/>
</dbReference>
<name>A0A5B2VHV0_9HYPH</name>